<accession>A0AAV6YJP5</accession>
<evidence type="ECO:0000313" key="2">
    <source>
        <dbReference type="Proteomes" id="UP000826271"/>
    </source>
</evidence>
<dbReference type="EMBL" id="WHWC01000001">
    <property type="protein sequence ID" value="KAG8391793.1"/>
    <property type="molecule type" value="Genomic_DNA"/>
</dbReference>
<reference evidence="1" key="1">
    <citation type="submission" date="2019-10" db="EMBL/GenBank/DDBJ databases">
        <authorList>
            <person name="Zhang R."/>
            <person name="Pan Y."/>
            <person name="Wang J."/>
            <person name="Ma R."/>
            <person name="Yu S."/>
        </authorList>
    </citation>
    <scope>NUCLEOTIDE SEQUENCE</scope>
    <source>
        <strain evidence="1">LA-IB0</strain>
        <tissue evidence="1">Leaf</tissue>
    </source>
</reference>
<comment type="caution">
    <text evidence="1">The sequence shown here is derived from an EMBL/GenBank/DDBJ whole genome shotgun (WGS) entry which is preliminary data.</text>
</comment>
<organism evidence="1 2">
    <name type="scientific">Buddleja alternifolia</name>
    <dbReference type="NCBI Taxonomy" id="168488"/>
    <lineage>
        <taxon>Eukaryota</taxon>
        <taxon>Viridiplantae</taxon>
        <taxon>Streptophyta</taxon>
        <taxon>Embryophyta</taxon>
        <taxon>Tracheophyta</taxon>
        <taxon>Spermatophyta</taxon>
        <taxon>Magnoliopsida</taxon>
        <taxon>eudicotyledons</taxon>
        <taxon>Gunneridae</taxon>
        <taxon>Pentapetalae</taxon>
        <taxon>asterids</taxon>
        <taxon>lamiids</taxon>
        <taxon>Lamiales</taxon>
        <taxon>Scrophulariaceae</taxon>
        <taxon>Buddlejeae</taxon>
        <taxon>Buddleja</taxon>
    </lineage>
</organism>
<dbReference type="AlphaFoldDB" id="A0AAV6YJP5"/>
<sequence length="150" mass="17680">MGIIICSLLKQYKVCIGRHRWAVIDKAYMHHTWRSSHSSDHLFLMGGNTFPSDHVTVLMDVLYLHSSETFRRYNLMANRVLLLHRIQYKCIHKSSERETWFDCFHEIFIGKHSLTMLLFLLPPCCQIPILLTQTEKQMAREVCIAFRQGV</sequence>
<name>A0AAV6YJP5_9LAMI</name>
<dbReference type="Proteomes" id="UP000826271">
    <property type="component" value="Unassembled WGS sequence"/>
</dbReference>
<gene>
    <name evidence="1" type="ORF">BUALT_Bualt01G0223900</name>
</gene>
<protein>
    <recommendedName>
        <fullName evidence="3">Maturase K</fullName>
    </recommendedName>
</protein>
<evidence type="ECO:0000313" key="1">
    <source>
        <dbReference type="EMBL" id="KAG8391793.1"/>
    </source>
</evidence>
<keyword evidence="2" id="KW-1185">Reference proteome</keyword>
<evidence type="ECO:0008006" key="3">
    <source>
        <dbReference type="Google" id="ProtNLM"/>
    </source>
</evidence>
<proteinExistence type="predicted"/>